<reference evidence="4" key="1">
    <citation type="journal article" date="2021" name="PeerJ">
        <title>Extensive microbial diversity within the chicken gut microbiome revealed by metagenomics and culture.</title>
        <authorList>
            <person name="Gilroy R."/>
            <person name="Ravi A."/>
            <person name="Getino M."/>
            <person name="Pursley I."/>
            <person name="Horton D.L."/>
            <person name="Alikhan N.F."/>
            <person name="Baker D."/>
            <person name="Gharbi K."/>
            <person name="Hall N."/>
            <person name="Watson M."/>
            <person name="Adriaenssens E.M."/>
            <person name="Foster-Nyarko E."/>
            <person name="Jarju S."/>
            <person name="Secka A."/>
            <person name="Antonio M."/>
            <person name="Oren A."/>
            <person name="Chaudhuri R.R."/>
            <person name="La Ragione R."/>
            <person name="Hildebrand F."/>
            <person name="Pallen M.J."/>
        </authorList>
    </citation>
    <scope>NUCLEOTIDE SEQUENCE</scope>
    <source>
        <strain evidence="4">14975</strain>
    </source>
</reference>
<dbReference type="InterPro" id="IPR051398">
    <property type="entry name" value="Polysacch_Deacetylase"/>
</dbReference>
<name>A0A9D2AH87_9BACT</name>
<comment type="caution">
    <text evidence="4">The sequence shown here is derived from an EMBL/GenBank/DDBJ whole genome shotgun (WGS) entry which is preliminary data.</text>
</comment>
<dbReference type="AlphaFoldDB" id="A0A9D2AH87"/>
<dbReference type="Pfam" id="PF01522">
    <property type="entry name" value="Polysacc_deac_1"/>
    <property type="match status" value="1"/>
</dbReference>
<dbReference type="GO" id="GO:0016810">
    <property type="term" value="F:hydrolase activity, acting on carbon-nitrogen (but not peptide) bonds"/>
    <property type="evidence" value="ECO:0007669"/>
    <property type="project" value="InterPro"/>
</dbReference>
<feature type="domain" description="NodB homology" evidence="3">
    <location>
        <begin position="121"/>
        <end position="234"/>
    </location>
</feature>
<dbReference type="Gene3D" id="3.20.20.370">
    <property type="entry name" value="Glycoside hydrolase/deacetylase"/>
    <property type="match status" value="1"/>
</dbReference>
<dbReference type="PANTHER" id="PTHR34216">
    <property type="match status" value="1"/>
</dbReference>
<evidence type="ECO:0000313" key="4">
    <source>
        <dbReference type="EMBL" id="HIX20120.1"/>
    </source>
</evidence>
<dbReference type="Proteomes" id="UP000823964">
    <property type="component" value="Unassembled WGS sequence"/>
</dbReference>
<dbReference type="InterPro" id="IPR002509">
    <property type="entry name" value="NODB_dom"/>
</dbReference>
<dbReference type="SUPFAM" id="SSF88713">
    <property type="entry name" value="Glycoside hydrolase/deacetylase"/>
    <property type="match status" value="1"/>
</dbReference>
<dbReference type="InterPro" id="IPR011330">
    <property type="entry name" value="Glyco_hydro/deAcase_b/a-brl"/>
</dbReference>
<evidence type="ECO:0000313" key="5">
    <source>
        <dbReference type="Proteomes" id="UP000823964"/>
    </source>
</evidence>
<dbReference type="PROSITE" id="PS51677">
    <property type="entry name" value="NODB"/>
    <property type="match status" value="1"/>
</dbReference>
<evidence type="ECO:0000256" key="2">
    <source>
        <dbReference type="SAM" id="MobiDB-lite"/>
    </source>
</evidence>
<dbReference type="GO" id="GO:0005975">
    <property type="term" value="P:carbohydrate metabolic process"/>
    <property type="evidence" value="ECO:0007669"/>
    <property type="project" value="InterPro"/>
</dbReference>
<proteinExistence type="predicted"/>
<dbReference type="PANTHER" id="PTHR34216:SF7">
    <property type="entry name" value="POLY-BETA-1,6-N-ACETYL-D-GLUCOSAMINE N-DEACETYLASE"/>
    <property type="match status" value="1"/>
</dbReference>
<feature type="region of interest" description="Disordered" evidence="2">
    <location>
        <begin position="18"/>
        <end position="43"/>
    </location>
</feature>
<evidence type="ECO:0000259" key="3">
    <source>
        <dbReference type="PROSITE" id="PS51677"/>
    </source>
</evidence>
<dbReference type="EMBL" id="DXFQ01000106">
    <property type="protein sequence ID" value="HIX20120.1"/>
    <property type="molecule type" value="Genomic_DNA"/>
</dbReference>
<feature type="compositionally biased region" description="Low complexity" evidence="2">
    <location>
        <begin position="30"/>
        <end position="40"/>
    </location>
</feature>
<dbReference type="CDD" id="cd10973">
    <property type="entry name" value="CE4_DAC_u4_5s"/>
    <property type="match status" value="1"/>
</dbReference>
<gene>
    <name evidence="4" type="ORF">H9862_05900</name>
</gene>
<organism evidence="4 5">
    <name type="scientific">Candidatus Akkermansia intestinigallinarum</name>
    <dbReference type="NCBI Taxonomy" id="2838431"/>
    <lineage>
        <taxon>Bacteria</taxon>
        <taxon>Pseudomonadati</taxon>
        <taxon>Verrucomicrobiota</taxon>
        <taxon>Verrucomicrobiia</taxon>
        <taxon>Verrucomicrobiales</taxon>
        <taxon>Akkermansiaceae</taxon>
        <taxon>Akkermansia</taxon>
    </lineage>
</organism>
<keyword evidence="1" id="KW-0732">Signal</keyword>
<accession>A0A9D2AH87</accession>
<reference evidence="4" key="2">
    <citation type="submission" date="2021-04" db="EMBL/GenBank/DDBJ databases">
        <authorList>
            <person name="Gilroy R."/>
        </authorList>
    </citation>
    <scope>NUCLEOTIDE SEQUENCE</scope>
    <source>
        <strain evidence="4">14975</strain>
    </source>
</reference>
<protein>
    <submittedName>
        <fullName evidence="4">Polysaccharide deacetylase family protein</fullName>
    </submittedName>
</protein>
<sequence length="410" mass="45764">MLMLLFVVQVQAQDELPDLPPEPDWHDLPADGAAVAPPADRSGARLRSCSPDQALLVPHDQTRVAVLGYHNFSKTEPVTEMLMRTDDFRAQMQYIRDNGLTVISMEEFLEWRFGRRELPARCVLITLDDGWRSVYTDAYPILREFGFPFTLFLYPDFLTGRGNSLSVDMVREMMKNGATIGSHSLTHPYPSEWKAAAAQGDEANVAFIDEQLGKSREKLSQLFGPITTFCYPGGYHTPVMLERMPSYGYTAAFTVVPGKVTDDEPAWQIHRYMIFGTDESVFRRAMDFRTAQLGKMVSTGAEPGTLPRSTPLPPFPVSPRPRSVVSCEVPVISAQLSGVAGIDFSSVRMSVSGFGRVPAKVDHSSRTIEWTPPCRIYMPSISVHVTWNTSDGTSHKAEWCFQVDQNVTAQ</sequence>
<evidence type="ECO:0000256" key="1">
    <source>
        <dbReference type="ARBA" id="ARBA00022729"/>
    </source>
</evidence>